<dbReference type="Pfam" id="PF04055">
    <property type="entry name" value="Radical_SAM"/>
    <property type="match status" value="1"/>
</dbReference>
<dbReference type="PIRSF" id="PIRSF004869">
    <property type="entry name" value="PflX_prd"/>
    <property type="match status" value="1"/>
</dbReference>
<evidence type="ECO:0000256" key="4">
    <source>
        <dbReference type="ARBA" id="ARBA00022723"/>
    </source>
</evidence>
<dbReference type="InterPro" id="IPR027596">
    <property type="entry name" value="AmmeMemoSam_rS"/>
</dbReference>
<dbReference type="InterPro" id="IPR034457">
    <property type="entry name" value="Organic_radical-activating"/>
</dbReference>
<dbReference type="SUPFAM" id="SSF102114">
    <property type="entry name" value="Radical SAM enzymes"/>
    <property type="match status" value="1"/>
</dbReference>
<dbReference type="InterPro" id="IPR016431">
    <property type="entry name" value="Pyrv-formate_lyase-activ_prd"/>
</dbReference>
<dbReference type="PROSITE" id="PS51918">
    <property type="entry name" value="RADICAL_SAM"/>
    <property type="match status" value="1"/>
</dbReference>
<keyword evidence="2" id="KW-0004">4Fe-4S</keyword>
<dbReference type="InterPro" id="IPR013785">
    <property type="entry name" value="Aldolase_TIM"/>
</dbReference>
<keyword evidence="8" id="KW-0670">Pyruvate</keyword>
<dbReference type="GO" id="GO:0016829">
    <property type="term" value="F:lyase activity"/>
    <property type="evidence" value="ECO:0007669"/>
    <property type="project" value="UniProtKB-KW"/>
</dbReference>
<dbReference type="PANTHER" id="PTHR30352">
    <property type="entry name" value="PYRUVATE FORMATE-LYASE-ACTIVATING ENZYME"/>
    <property type="match status" value="1"/>
</dbReference>
<evidence type="ECO:0000256" key="1">
    <source>
        <dbReference type="ARBA" id="ARBA00001966"/>
    </source>
</evidence>
<dbReference type="SFLD" id="SFLDG01101">
    <property type="entry name" value="Uncharacterised_Radical_SAM_Su"/>
    <property type="match status" value="1"/>
</dbReference>
<keyword evidence="4" id="KW-0479">Metal-binding</keyword>
<dbReference type="NCBIfam" id="TIGR04337">
    <property type="entry name" value="AmmeMemoSam_rS"/>
    <property type="match status" value="1"/>
</dbReference>
<sequence length="364" mass="40801">MTDASVVKTKYWHLLGDGRVQCDLCPRECKLHEGQQGLCFVRANQNNELVLTTYGRSSGFCIDPIEKKPLNHFLPGTPVLSFGTAGCNLACKFCQNWDISKSREMNTLADAASPERIANTAEQHGCRSVAYTYNDPIIFHEYAIDVAKACREKNIRSVAVSAGYVNPKPRAEFYQWMDAANVDLKAFTDRFYYKITGGHLEPVLETLKYIKQETDCWLETTTLIIPGENDSEKELTEMCEWLVENLGSDVPMHFSAFHPDFKMMATPATPASTLTLARDIAIKAGVRYAYVGNVHNRDGDSTWCHQCGELLIERDWYELGQWNLSAEGNCQFCGTKVAGVFEAQPGKWGAKRQPIRLTSSPVSL</sequence>
<dbReference type="AlphaFoldDB" id="A0A3B1A6C1"/>
<keyword evidence="6" id="KW-0411">Iron-sulfur</keyword>
<dbReference type="SFLD" id="SFLDS00029">
    <property type="entry name" value="Radical_SAM"/>
    <property type="match status" value="1"/>
</dbReference>
<comment type="cofactor">
    <cofactor evidence="1">
        <name>[4Fe-4S] cluster</name>
        <dbReference type="ChEBI" id="CHEBI:49883"/>
    </cofactor>
</comment>
<accession>A0A3B1A6C1</accession>
<gene>
    <name evidence="8" type="ORF">MNBD_GAMMA23-704</name>
</gene>
<keyword evidence="8" id="KW-0456">Lyase</keyword>
<dbReference type="PANTHER" id="PTHR30352:SF5">
    <property type="entry name" value="PYRUVATE FORMATE-LYASE 1-ACTIVATING ENZYME"/>
    <property type="match status" value="1"/>
</dbReference>
<dbReference type="GO" id="GO:0046872">
    <property type="term" value="F:metal ion binding"/>
    <property type="evidence" value="ECO:0007669"/>
    <property type="project" value="UniProtKB-KW"/>
</dbReference>
<dbReference type="CDD" id="cd01335">
    <property type="entry name" value="Radical_SAM"/>
    <property type="match status" value="1"/>
</dbReference>
<evidence type="ECO:0000256" key="3">
    <source>
        <dbReference type="ARBA" id="ARBA00022691"/>
    </source>
</evidence>
<evidence type="ECO:0000259" key="7">
    <source>
        <dbReference type="PROSITE" id="PS51918"/>
    </source>
</evidence>
<organism evidence="8">
    <name type="scientific">hydrothermal vent metagenome</name>
    <dbReference type="NCBI Taxonomy" id="652676"/>
    <lineage>
        <taxon>unclassified sequences</taxon>
        <taxon>metagenomes</taxon>
        <taxon>ecological metagenomes</taxon>
    </lineage>
</organism>
<evidence type="ECO:0000256" key="5">
    <source>
        <dbReference type="ARBA" id="ARBA00023004"/>
    </source>
</evidence>
<evidence type="ECO:0000313" key="8">
    <source>
        <dbReference type="EMBL" id="VAW93739.1"/>
    </source>
</evidence>
<dbReference type="GO" id="GO:0051539">
    <property type="term" value="F:4 iron, 4 sulfur cluster binding"/>
    <property type="evidence" value="ECO:0007669"/>
    <property type="project" value="UniProtKB-KW"/>
</dbReference>
<dbReference type="EMBL" id="UOFT01000034">
    <property type="protein sequence ID" value="VAW93739.1"/>
    <property type="molecule type" value="Genomic_DNA"/>
</dbReference>
<dbReference type="Gene3D" id="3.20.20.70">
    <property type="entry name" value="Aldolase class I"/>
    <property type="match status" value="1"/>
</dbReference>
<evidence type="ECO:0000256" key="2">
    <source>
        <dbReference type="ARBA" id="ARBA00022485"/>
    </source>
</evidence>
<name>A0A3B1A6C1_9ZZZZ</name>
<reference evidence="8" key="1">
    <citation type="submission" date="2018-06" db="EMBL/GenBank/DDBJ databases">
        <authorList>
            <person name="Zhirakovskaya E."/>
        </authorList>
    </citation>
    <scope>NUCLEOTIDE SEQUENCE</scope>
</reference>
<keyword evidence="3" id="KW-0949">S-adenosyl-L-methionine</keyword>
<dbReference type="InterPro" id="IPR007197">
    <property type="entry name" value="rSAM"/>
</dbReference>
<evidence type="ECO:0000256" key="6">
    <source>
        <dbReference type="ARBA" id="ARBA00023014"/>
    </source>
</evidence>
<proteinExistence type="predicted"/>
<dbReference type="InterPro" id="IPR058240">
    <property type="entry name" value="rSAM_sf"/>
</dbReference>
<keyword evidence="5" id="KW-0408">Iron</keyword>
<protein>
    <submittedName>
        <fullName evidence="8">COG1180: Radical SAM, Pyruvate-formate lyase-activating enzyme like</fullName>
    </submittedName>
</protein>
<feature type="domain" description="Radical SAM core" evidence="7">
    <location>
        <begin position="72"/>
        <end position="287"/>
    </location>
</feature>